<comment type="caution">
    <text evidence="1">The sequence shown here is derived from an EMBL/GenBank/DDBJ whole genome shotgun (WGS) entry which is preliminary data.</text>
</comment>
<dbReference type="Proteomes" id="UP000827872">
    <property type="component" value="Linkage Group LG10"/>
</dbReference>
<organism evidence="1 2">
    <name type="scientific">Sphaerodactylus townsendi</name>
    <dbReference type="NCBI Taxonomy" id="933632"/>
    <lineage>
        <taxon>Eukaryota</taxon>
        <taxon>Metazoa</taxon>
        <taxon>Chordata</taxon>
        <taxon>Craniata</taxon>
        <taxon>Vertebrata</taxon>
        <taxon>Euteleostomi</taxon>
        <taxon>Lepidosauria</taxon>
        <taxon>Squamata</taxon>
        <taxon>Bifurcata</taxon>
        <taxon>Gekkota</taxon>
        <taxon>Sphaerodactylidae</taxon>
        <taxon>Sphaerodactylus</taxon>
    </lineage>
</organism>
<keyword evidence="2" id="KW-1185">Reference proteome</keyword>
<name>A0ACB8E7F0_9SAUR</name>
<gene>
    <name evidence="1" type="ORF">K3G42_005727</name>
</gene>
<reference evidence="1" key="1">
    <citation type="submission" date="2021-08" db="EMBL/GenBank/DDBJ databases">
        <title>The first chromosome-level gecko genome reveals the dynamic sex chromosomes of Neotropical dwarf geckos (Sphaerodactylidae: Sphaerodactylus).</title>
        <authorList>
            <person name="Pinto B.J."/>
            <person name="Keating S.E."/>
            <person name="Gamble T."/>
        </authorList>
    </citation>
    <scope>NUCLEOTIDE SEQUENCE</scope>
    <source>
        <strain evidence="1">TG3544</strain>
    </source>
</reference>
<dbReference type="EMBL" id="CM037623">
    <property type="protein sequence ID" value="KAH7988085.1"/>
    <property type="molecule type" value="Genomic_DNA"/>
</dbReference>
<sequence length="438" mass="51028">MCPAIDMPKLQYLGLGAKRIQGSDFSALTNLQLDTLFLSLEDLSEYRPKSIPVFNMKTIQIVFHPHRDFRILSDLELNATESLELCNIHDEQVINIQKLDLQNNLIASIPKETVELRALEELNLAFNRLSDLPGCGQFRSLRLLNTEMNSIVAPSPEFYRTCQNIREVKAEHNPFRCSCEIREFVDLSKQGLMVLVGWPESYLCEYPEDVRGIQLEEFHVSELVCNTTLLVAVVLVITVVFVAVVCGLCIYLDIPWYLKMIWQWTQVKHRIWKNKPEDVLDHLEFHAFISYSEHDSDWVKNVLIPNLEKEDGSIQICQHERNFIAGKSIVENIIDCIEKSYRSIFVLSPNFVQSEWCHYELYFAHHKLFQENANNLILLVLEPIPPYIIPTKYYKLKALMAKRTYMEWPAEKSKQGLFWANLRAAIQIRLPEKLIHFE</sequence>
<evidence type="ECO:0000313" key="1">
    <source>
        <dbReference type="EMBL" id="KAH7988085.1"/>
    </source>
</evidence>
<proteinExistence type="predicted"/>
<evidence type="ECO:0000313" key="2">
    <source>
        <dbReference type="Proteomes" id="UP000827872"/>
    </source>
</evidence>
<accession>A0ACB8E7F0</accession>
<protein>
    <submittedName>
        <fullName evidence="1">Uncharacterized protein</fullName>
    </submittedName>
</protein>